<gene>
    <name evidence="2" type="ORF">SAMN05421825_2032</name>
</gene>
<organism evidence="2 3">
    <name type="scientific">Epilithonimonas hungarica</name>
    <dbReference type="NCBI Taxonomy" id="454006"/>
    <lineage>
        <taxon>Bacteria</taxon>
        <taxon>Pseudomonadati</taxon>
        <taxon>Bacteroidota</taxon>
        <taxon>Flavobacteriia</taxon>
        <taxon>Flavobacteriales</taxon>
        <taxon>Weeksellaceae</taxon>
        <taxon>Chryseobacterium group</taxon>
        <taxon>Epilithonimonas</taxon>
    </lineage>
</organism>
<dbReference type="InterPro" id="IPR036188">
    <property type="entry name" value="FAD/NAD-bd_sf"/>
</dbReference>
<dbReference type="EMBL" id="FNBH01000002">
    <property type="protein sequence ID" value="SDF75424.1"/>
    <property type="molecule type" value="Genomic_DNA"/>
</dbReference>
<dbReference type="PANTHER" id="PTHR13847">
    <property type="entry name" value="SARCOSINE DEHYDROGENASE-RELATED"/>
    <property type="match status" value="1"/>
</dbReference>
<dbReference type="AlphaFoldDB" id="A0A1G7NMY3"/>
<proteinExistence type="predicted"/>
<keyword evidence="3" id="KW-1185">Reference proteome</keyword>
<dbReference type="InterPro" id="IPR006076">
    <property type="entry name" value="FAD-dep_OxRdtase"/>
</dbReference>
<feature type="domain" description="FAD dependent oxidoreductase" evidence="1">
    <location>
        <begin position="5"/>
        <end position="322"/>
    </location>
</feature>
<accession>A0A1G7NMY3</accession>
<dbReference type="STRING" id="454006.SAMN05421825_2032"/>
<dbReference type="GO" id="GO:0005737">
    <property type="term" value="C:cytoplasm"/>
    <property type="evidence" value="ECO:0007669"/>
    <property type="project" value="TreeGrafter"/>
</dbReference>
<dbReference type="RefSeq" id="WP_089873344.1">
    <property type="nucleotide sequence ID" value="NZ_FNBH01000002.1"/>
</dbReference>
<dbReference type="Proteomes" id="UP000199203">
    <property type="component" value="Unassembled WGS sequence"/>
</dbReference>
<evidence type="ECO:0000313" key="3">
    <source>
        <dbReference type="Proteomes" id="UP000199203"/>
    </source>
</evidence>
<dbReference type="OrthoDB" id="214253at2"/>
<protein>
    <submittedName>
        <fullName evidence="2">Glycine/D-amino acid oxidase</fullName>
    </submittedName>
</protein>
<sequence length="343" mass="40805">MEQVDYIIIGAGYAGIFFAHQLLKENKSFKIFYDDNISASQISAGVCNPVILKRFTTFWKSQEQIDYLDVIFDEIEKYQSKKYLIDENVVRIFHNDSEKIQWKKNSEKENLQSFLNNDFIKLDSVENPFETGKVNHSSRLNVTEFFQDMLNYFEENNYLIKEKFDYDLINTENNSYKYLSFKNLVFCEGVASNHNPYFKEIPIKPNKGHCLKLKLKDKPEPYIIKKKHFLFNLKDDEYYYGGTYDRFDMTDDINQESFEELGNGLQELYKKDFEIKDVNFAFRATVIDRRPILGRHKEHQNFYIFNGLGARGVYNGSYFSKVLFDYLENDIKLDAEIDVKRFY</sequence>
<dbReference type="Gene3D" id="3.50.50.60">
    <property type="entry name" value="FAD/NAD(P)-binding domain"/>
    <property type="match status" value="1"/>
</dbReference>
<reference evidence="3" key="1">
    <citation type="submission" date="2016-10" db="EMBL/GenBank/DDBJ databases">
        <authorList>
            <person name="Varghese N."/>
            <person name="Submissions S."/>
        </authorList>
    </citation>
    <scope>NUCLEOTIDE SEQUENCE [LARGE SCALE GENOMIC DNA]</scope>
    <source>
        <strain evidence="3">DSM 19684</strain>
    </source>
</reference>
<evidence type="ECO:0000313" key="2">
    <source>
        <dbReference type="EMBL" id="SDF75424.1"/>
    </source>
</evidence>
<dbReference type="Gene3D" id="3.30.9.10">
    <property type="entry name" value="D-Amino Acid Oxidase, subunit A, domain 2"/>
    <property type="match status" value="1"/>
</dbReference>
<name>A0A1G7NMY3_9FLAO</name>
<dbReference type="SUPFAM" id="SSF51905">
    <property type="entry name" value="FAD/NAD(P)-binding domain"/>
    <property type="match status" value="1"/>
</dbReference>
<dbReference type="Pfam" id="PF01266">
    <property type="entry name" value="DAO"/>
    <property type="match status" value="1"/>
</dbReference>
<evidence type="ECO:0000259" key="1">
    <source>
        <dbReference type="Pfam" id="PF01266"/>
    </source>
</evidence>